<gene>
    <name evidence="1 3" type="primary">cmoM</name>
    <name evidence="3" type="ORF">D8B20_06300</name>
</gene>
<dbReference type="OrthoDB" id="4697647at2"/>
<reference evidence="3 4" key="1">
    <citation type="submission" date="2018-10" db="EMBL/GenBank/DDBJ databases">
        <title>Genome Sequencing of Pantoea dispersa DSM 32899.</title>
        <authorList>
            <person name="Nawrath M."/>
            <person name="Ottenheim C."/>
            <person name="Wilm A."/>
            <person name="Zimmermann W."/>
            <person name="Wu J.C."/>
        </authorList>
    </citation>
    <scope>NUCLEOTIDE SEQUENCE [LARGE SCALE GENOMIC DNA]</scope>
    <source>
        <strain evidence="3 4">DSM 32899</strain>
    </source>
</reference>
<accession>A0A518XBS1</accession>
<keyword evidence="1" id="KW-0808">Transferase</keyword>
<feature type="binding site" evidence="1">
    <location>
        <begin position="102"/>
        <end position="103"/>
    </location>
    <ligand>
        <name>S-adenosyl-L-methionine</name>
        <dbReference type="ChEBI" id="CHEBI:59789"/>
    </ligand>
</feature>
<dbReference type="KEGG" id="pdis:D8B20_06300"/>
<organism evidence="3 4">
    <name type="scientific">Candidatus Pantoea soli</name>
    <dbReference type="NCBI Taxonomy" id="3098669"/>
    <lineage>
        <taxon>Bacteria</taxon>
        <taxon>Pseudomonadati</taxon>
        <taxon>Pseudomonadota</taxon>
        <taxon>Gammaproteobacteria</taxon>
        <taxon>Enterobacterales</taxon>
        <taxon>Erwiniaceae</taxon>
        <taxon>Pantoea</taxon>
    </lineage>
</organism>
<evidence type="ECO:0000256" key="1">
    <source>
        <dbReference type="HAMAP-Rule" id="MF_02057"/>
    </source>
</evidence>
<dbReference type="EC" id="2.1.1.-" evidence="1"/>
<dbReference type="NCBIfam" id="NF008264">
    <property type="entry name" value="PRK11036.1"/>
    <property type="match status" value="1"/>
</dbReference>
<comment type="similarity">
    <text evidence="1">Belongs to the class I-like SAM-binding methyltransferase superfamily. CmoM family.</text>
</comment>
<protein>
    <recommendedName>
        <fullName evidence="1">tRNA 5-carboxymethoxyuridine methyltransferase</fullName>
        <ecNumber evidence="1">2.1.1.-</ecNumber>
    </recommendedName>
    <alternativeName>
        <fullName evidence="1">cmo5U methyltransferase</fullName>
    </alternativeName>
</protein>
<keyword evidence="1" id="KW-0819">tRNA processing</keyword>
<keyword evidence="1" id="KW-0949">S-adenosyl-L-methionine</keyword>
<keyword evidence="1 3" id="KW-0489">Methyltransferase</keyword>
<dbReference type="GO" id="GO:0097697">
    <property type="term" value="F:tRNA (5-carboxymethoxyuridine(34)-5-O)-methyltransferase activity"/>
    <property type="evidence" value="ECO:0007669"/>
    <property type="project" value="UniProtKB-UniRule"/>
</dbReference>
<proteinExistence type="inferred from homology"/>
<dbReference type="InterPro" id="IPR013216">
    <property type="entry name" value="Methyltransf_11"/>
</dbReference>
<keyword evidence="4" id="KW-1185">Reference proteome</keyword>
<dbReference type="InterPro" id="IPR029063">
    <property type="entry name" value="SAM-dependent_MTases_sf"/>
</dbReference>
<comment type="function">
    <text evidence="1">Catalyzes the methylation of 5-carboxymethoxyuridine (cmo5U) to form 5-methoxycarbonylmethoxyuridine (mcmo5U) at position 34 in tRNAs.</text>
</comment>
<dbReference type="EMBL" id="CP032702">
    <property type="protein sequence ID" value="QDY41526.1"/>
    <property type="molecule type" value="Genomic_DNA"/>
</dbReference>
<feature type="binding site" evidence="1">
    <location>
        <position position="119"/>
    </location>
    <ligand>
        <name>S-adenosyl-L-methionine</name>
        <dbReference type="ChEBI" id="CHEBI:59789"/>
    </ligand>
</feature>
<feature type="binding site" evidence="1">
    <location>
        <begin position="52"/>
        <end position="53"/>
    </location>
    <ligand>
        <name>S-adenosyl-L-methionine</name>
        <dbReference type="ChEBI" id="CHEBI:59789"/>
    </ligand>
</feature>
<name>A0A518XBS1_9GAMM</name>
<feature type="domain" description="Methyltransferase type 11" evidence="2">
    <location>
        <begin position="49"/>
        <end position="146"/>
    </location>
</feature>
<feature type="binding site" evidence="1">
    <location>
        <position position="73"/>
    </location>
    <ligand>
        <name>S-adenosyl-L-methionine</name>
        <dbReference type="ChEBI" id="CHEBI:59789"/>
    </ligand>
</feature>
<sequence length="261" mass="29390">MQDRNFDDLADKFSQNIYGTRKGQVRQAILWDELEAILPTLPAGTLSVLDAGGGVGQISSGLAARGHQVLLCDLSAEMLKLAETHARAEGVSHNMQFRQISAQQVGGHLDKPVDLVLFHAVLEWVADPQAVLQALWQTLQPGGVLSLMFYNAHGLTFRTLTLGNFGYLRANMTKRKKRTLSPDFPRDPDDVNRWLTACGFEIEQRAGIRVFCDYMKPQPGVVKSVEEIIEMERRYCRQEPFLSLGRYIHVTARKPRQKDQL</sequence>
<dbReference type="AlphaFoldDB" id="A0A518XBS1"/>
<dbReference type="Pfam" id="PF08241">
    <property type="entry name" value="Methyltransf_11"/>
    <property type="match status" value="1"/>
</dbReference>
<dbReference type="SUPFAM" id="SSF53335">
    <property type="entry name" value="S-adenosyl-L-methionine-dependent methyltransferases"/>
    <property type="match status" value="1"/>
</dbReference>
<dbReference type="Gene3D" id="3.40.50.150">
    <property type="entry name" value="Vaccinia Virus protein VP39"/>
    <property type="match status" value="1"/>
</dbReference>
<dbReference type="Proteomes" id="UP000319411">
    <property type="component" value="Chromosome"/>
</dbReference>
<dbReference type="CDD" id="cd02440">
    <property type="entry name" value="AdoMet_MTases"/>
    <property type="match status" value="1"/>
</dbReference>
<comment type="catalytic activity">
    <reaction evidence="1">
        <text>5-carboxymethoxyuridine(34) in tRNA + S-adenosyl-L-methionine = 5-methoxycarbonylmethoxyuridine(34) in tRNA + S-adenosyl-L-homocysteine</text>
        <dbReference type="Rhea" id="RHEA:54080"/>
        <dbReference type="Rhea" id="RHEA-COMP:13383"/>
        <dbReference type="Rhea" id="RHEA-COMP:13781"/>
        <dbReference type="ChEBI" id="CHEBI:57856"/>
        <dbReference type="ChEBI" id="CHEBI:59789"/>
        <dbReference type="ChEBI" id="CHEBI:136879"/>
        <dbReference type="ChEBI" id="CHEBI:138053"/>
    </reaction>
</comment>
<dbReference type="GO" id="GO:0006400">
    <property type="term" value="P:tRNA modification"/>
    <property type="evidence" value="ECO:0007669"/>
    <property type="project" value="UniProtKB-UniRule"/>
</dbReference>
<dbReference type="GO" id="GO:0008757">
    <property type="term" value="F:S-adenosylmethionine-dependent methyltransferase activity"/>
    <property type="evidence" value="ECO:0007669"/>
    <property type="project" value="InterPro"/>
</dbReference>
<evidence type="ECO:0000259" key="2">
    <source>
        <dbReference type="Pfam" id="PF08241"/>
    </source>
</evidence>
<dbReference type="PANTHER" id="PTHR43861">
    <property type="entry name" value="TRANS-ACONITATE 2-METHYLTRANSFERASE-RELATED"/>
    <property type="match status" value="1"/>
</dbReference>
<dbReference type="HAMAP" id="MF_02057">
    <property type="entry name" value="tRNA_methyltr_CmoM"/>
    <property type="match status" value="1"/>
</dbReference>
<evidence type="ECO:0000313" key="3">
    <source>
        <dbReference type="EMBL" id="QDY41526.1"/>
    </source>
</evidence>
<evidence type="ECO:0000313" key="4">
    <source>
        <dbReference type="Proteomes" id="UP000319411"/>
    </source>
</evidence>
<dbReference type="GO" id="GO:0032259">
    <property type="term" value="P:methylation"/>
    <property type="evidence" value="ECO:0007669"/>
    <property type="project" value="UniProtKB-KW"/>
</dbReference>
<dbReference type="InterPro" id="IPR033664">
    <property type="entry name" value="Cmo5U_methylTrfase"/>
</dbReference>
<feature type="binding site" evidence="1">
    <location>
        <position position="26"/>
    </location>
    <ligand>
        <name>S-adenosyl-L-methionine</name>
        <dbReference type="ChEBI" id="CHEBI:59789"/>
    </ligand>
</feature>
<dbReference type="RefSeq" id="WP_145888068.1">
    <property type="nucleotide sequence ID" value="NZ_CP032702.1"/>
</dbReference>